<comment type="catalytic activity">
    <reaction evidence="7">
        <text>Endonucleolytic cleavage of RNA, removing 5'-extranucleotides from tRNA precursor.</text>
        <dbReference type="EC" id="3.1.26.5"/>
    </reaction>
</comment>
<dbReference type="Pfam" id="PF00825">
    <property type="entry name" value="Ribonuclease_P"/>
    <property type="match status" value="1"/>
</dbReference>
<keyword evidence="6 7" id="KW-0694">RNA-binding</keyword>
<sequence>MLSPEYRLRHEKDIKALFARGKSVFGIWLGMKFQPNKLPVSRFAVVVGTKVSKKAVVRNRLKRQIRAVIQVNLLQINPGYDILFFLKKEAVGKDFEEISKQVVQSLKKARLLSV</sequence>
<evidence type="ECO:0000256" key="1">
    <source>
        <dbReference type="ARBA" id="ARBA00002663"/>
    </source>
</evidence>
<dbReference type="Gene3D" id="3.30.230.10">
    <property type="match status" value="1"/>
</dbReference>
<comment type="caution">
    <text evidence="9">The sequence shown here is derived from an EMBL/GenBank/DDBJ whole genome shotgun (WGS) entry which is preliminary data.</text>
</comment>
<dbReference type="Proteomes" id="UP000033935">
    <property type="component" value="Unassembled WGS sequence"/>
</dbReference>
<dbReference type="SUPFAM" id="SSF54211">
    <property type="entry name" value="Ribosomal protein S5 domain 2-like"/>
    <property type="match status" value="1"/>
</dbReference>
<dbReference type="EMBL" id="LBWG01000010">
    <property type="protein sequence ID" value="KKR04269.1"/>
    <property type="molecule type" value="Genomic_DNA"/>
</dbReference>
<evidence type="ECO:0000313" key="10">
    <source>
        <dbReference type="Proteomes" id="UP000033935"/>
    </source>
</evidence>
<comment type="similarity">
    <text evidence="7">Belongs to the RnpA family.</text>
</comment>
<dbReference type="InterPro" id="IPR000100">
    <property type="entry name" value="RNase_P"/>
</dbReference>
<dbReference type="GO" id="GO:0001682">
    <property type="term" value="P:tRNA 5'-leader removal"/>
    <property type="evidence" value="ECO:0007669"/>
    <property type="project" value="UniProtKB-UniRule"/>
</dbReference>
<protein>
    <recommendedName>
        <fullName evidence="7 8">Ribonuclease P protein component</fullName>
        <shortName evidence="7">RNase P protein</shortName>
        <shortName evidence="7">RNaseP protein</shortName>
        <ecNumber evidence="7 8">3.1.26.5</ecNumber>
    </recommendedName>
    <alternativeName>
        <fullName evidence="7">Protein C5</fullName>
    </alternativeName>
</protein>
<dbReference type="GO" id="GO:0042781">
    <property type="term" value="F:3'-tRNA processing endoribonuclease activity"/>
    <property type="evidence" value="ECO:0007669"/>
    <property type="project" value="TreeGrafter"/>
</dbReference>
<evidence type="ECO:0000313" key="9">
    <source>
        <dbReference type="EMBL" id="KKR04269.1"/>
    </source>
</evidence>
<evidence type="ECO:0000256" key="2">
    <source>
        <dbReference type="ARBA" id="ARBA00022694"/>
    </source>
</evidence>
<keyword evidence="3 7" id="KW-0540">Nuclease</keyword>
<dbReference type="NCBIfam" id="TIGR00188">
    <property type="entry name" value="rnpA"/>
    <property type="match status" value="1"/>
</dbReference>
<dbReference type="PANTHER" id="PTHR33992:SF1">
    <property type="entry name" value="RIBONUCLEASE P PROTEIN COMPONENT"/>
    <property type="match status" value="1"/>
</dbReference>
<evidence type="ECO:0000256" key="5">
    <source>
        <dbReference type="ARBA" id="ARBA00022801"/>
    </source>
</evidence>
<keyword evidence="2 7" id="KW-0819">tRNA processing</keyword>
<dbReference type="HAMAP" id="MF_00227">
    <property type="entry name" value="RNase_P"/>
    <property type="match status" value="1"/>
</dbReference>
<keyword evidence="4 7" id="KW-0255">Endonuclease</keyword>
<dbReference type="PANTHER" id="PTHR33992">
    <property type="entry name" value="RIBONUCLEASE P PROTEIN COMPONENT"/>
    <property type="match status" value="1"/>
</dbReference>
<gene>
    <name evidence="7" type="primary">rnpA</name>
    <name evidence="9" type="ORF">UT30_C0010G0033</name>
</gene>
<name>A0A0G0MJQ8_9BACT</name>
<evidence type="ECO:0000256" key="4">
    <source>
        <dbReference type="ARBA" id="ARBA00022759"/>
    </source>
</evidence>
<dbReference type="InterPro" id="IPR020539">
    <property type="entry name" value="RNase_P_CS"/>
</dbReference>
<proteinExistence type="inferred from homology"/>
<evidence type="ECO:0000256" key="7">
    <source>
        <dbReference type="HAMAP-Rule" id="MF_00227"/>
    </source>
</evidence>
<dbReference type="GO" id="GO:0000049">
    <property type="term" value="F:tRNA binding"/>
    <property type="evidence" value="ECO:0007669"/>
    <property type="project" value="UniProtKB-UniRule"/>
</dbReference>
<keyword evidence="5 7" id="KW-0378">Hydrolase</keyword>
<dbReference type="PROSITE" id="PS00648">
    <property type="entry name" value="RIBONUCLEASE_P"/>
    <property type="match status" value="1"/>
</dbReference>
<dbReference type="GO" id="GO:0030677">
    <property type="term" value="C:ribonuclease P complex"/>
    <property type="evidence" value="ECO:0007669"/>
    <property type="project" value="TreeGrafter"/>
</dbReference>
<dbReference type="EC" id="3.1.26.5" evidence="7 8"/>
<evidence type="ECO:0000256" key="6">
    <source>
        <dbReference type="ARBA" id="ARBA00022884"/>
    </source>
</evidence>
<reference evidence="9 10" key="1">
    <citation type="journal article" date="2015" name="Nature">
        <title>rRNA introns, odd ribosomes, and small enigmatic genomes across a large radiation of phyla.</title>
        <authorList>
            <person name="Brown C.T."/>
            <person name="Hug L.A."/>
            <person name="Thomas B.C."/>
            <person name="Sharon I."/>
            <person name="Castelle C.J."/>
            <person name="Singh A."/>
            <person name="Wilkins M.J."/>
            <person name="Williams K.H."/>
            <person name="Banfield J.F."/>
        </authorList>
    </citation>
    <scope>NUCLEOTIDE SEQUENCE [LARGE SCALE GENOMIC DNA]</scope>
</reference>
<comment type="function">
    <text evidence="1 7">RNaseP catalyzes the removal of the 5'-leader sequence from pre-tRNA to produce the mature 5'-terminus. It can also cleave other RNA substrates such as 4.5S RNA. The protein component plays an auxiliary but essential role in vivo by binding to the 5'-leader sequence and broadening the substrate specificity of the ribozyme.</text>
</comment>
<dbReference type="GO" id="GO:0004526">
    <property type="term" value="F:ribonuclease P activity"/>
    <property type="evidence" value="ECO:0007669"/>
    <property type="project" value="UniProtKB-UniRule"/>
</dbReference>
<dbReference type="InterPro" id="IPR020568">
    <property type="entry name" value="Ribosomal_Su5_D2-typ_SF"/>
</dbReference>
<dbReference type="PATRIC" id="fig|1618995.3.peg.552"/>
<organism evidence="9 10">
    <name type="scientific">Candidatus Uhrbacteria bacterium GW2011_GWF2_39_13</name>
    <dbReference type="NCBI Taxonomy" id="1618995"/>
    <lineage>
        <taxon>Bacteria</taxon>
        <taxon>Candidatus Uhriibacteriota</taxon>
    </lineage>
</organism>
<comment type="subunit">
    <text evidence="7">Consists of a catalytic RNA component (M1 or rnpB) and a protein subunit.</text>
</comment>
<evidence type="ECO:0000256" key="3">
    <source>
        <dbReference type="ARBA" id="ARBA00022722"/>
    </source>
</evidence>
<accession>A0A0G0MJQ8</accession>
<dbReference type="InterPro" id="IPR014721">
    <property type="entry name" value="Ribsml_uS5_D2-typ_fold_subgr"/>
</dbReference>
<evidence type="ECO:0000256" key="8">
    <source>
        <dbReference type="NCBIfam" id="TIGR00188"/>
    </source>
</evidence>
<dbReference type="AlphaFoldDB" id="A0A0G0MJQ8"/>